<dbReference type="GO" id="GO:0006364">
    <property type="term" value="P:rRNA processing"/>
    <property type="evidence" value="ECO:0007669"/>
    <property type="project" value="UniProtKB-UniRule"/>
</dbReference>
<dbReference type="GO" id="GO:0005730">
    <property type="term" value="C:nucleolus"/>
    <property type="evidence" value="ECO:0007669"/>
    <property type="project" value="UniProtKB-SubCell"/>
</dbReference>
<name>A0AAN7WNQ1_9SACH</name>
<organism evidence="10 11">
    <name type="scientific">Arxiozyma heterogenica</name>
    <dbReference type="NCBI Taxonomy" id="278026"/>
    <lineage>
        <taxon>Eukaryota</taxon>
        <taxon>Fungi</taxon>
        <taxon>Dikarya</taxon>
        <taxon>Ascomycota</taxon>
        <taxon>Saccharomycotina</taxon>
        <taxon>Saccharomycetes</taxon>
        <taxon>Saccharomycetales</taxon>
        <taxon>Saccharomycetaceae</taxon>
        <taxon>Arxiozyma</taxon>
    </lineage>
</organism>
<evidence type="ECO:0000256" key="3">
    <source>
        <dbReference type="ARBA" id="ARBA00007869"/>
    </source>
</evidence>
<dbReference type="Pfam" id="PF03879">
    <property type="entry name" value="Cgr1"/>
    <property type="match status" value="1"/>
</dbReference>
<keyword evidence="11" id="KW-1185">Reference proteome</keyword>
<keyword evidence="5 8" id="KW-0698">rRNA processing</keyword>
<keyword evidence="7 8" id="KW-0539">Nucleus</keyword>
<accession>A0AAN7WNQ1</accession>
<proteinExistence type="inferred from homology"/>
<evidence type="ECO:0000256" key="2">
    <source>
        <dbReference type="ARBA" id="ARBA00004604"/>
    </source>
</evidence>
<comment type="function">
    <text evidence="1 8">Involved in nucleolar integrity and required for processing of the pre-rRNA for the 60S ribosome subunit.</text>
</comment>
<evidence type="ECO:0000256" key="8">
    <source>
        <dbReference type="RuleBase" id="RU363084"/>
    </source>
</evidence>
<evidence type="ECO:0000256" key="4">
    <source>
        <dbReference type="ARBA" id="ARBA00022517"/>
    </source>
</evidence>
<feature type="region of interest" description="Disordered" evidence="9">
    <location>
        <begin position="107"/>
        <end position="131"/>
    </location>
</feature>
<evidence type="ECO:0000313" key="11">
    <source>
        <dbReference type="Proteomes" id="UP001306508"/>
    </source>
</evidence>
<evidence type="ECO:0000256" key="7">
    <source>
        <dbReference type="ARBA" id="ARBA00023242"/>
    </source>
</evidence>
<feature type="compositionally biased region" description="Polar residues" evidence="9">
    <location>
        <begin position="7"/>
        <end position="18"/>
    </location>
</feature>
<comment type="subcellular location">
    <subcellularLocation>
        <location evidence="2 8">Nucleus</location>
        <location evidence="2 8">Nucleolus</location>
    </subcellularLocation>
</comment>
<comment type="caution">
    <text evidence="10">The sequence shown here is derived from an EMBL/GenBank/DDBJ whole genome shotgun (WGS) entry which is preliminary data.</text>
</comment>
<protein>
    <recommendedName>
        <fullName evidence="8">rRNA-processing protein</fullName>
    </recommendedName>
</protein>
<dbReference type="AlphaFoldDB" id="A0AAN7WNQ1"/>
<evidence type="ECO:0000256" key="6">
    <source>
        <dbReference type="ARBA" id="ARBA00023054"/>
    </source>
</evidence>
<keyword evidence="6" id="KW-0175">Coiled coil</keyword>
<reference evidence="11" key="1">
    <citation type="submission" date="2023-07" db="EMBL/GenBank/DDBJ databases">
        <title>A draft genome of Kazachstania heterogenica Y-27499.</title>
        <authorList>
            <person name="Donic C."/>
            <person name="Kralova J.S."/>
            <person name="Fidel L."/>
            <person name="Ben-Dor S."/>
            <person name="Jung S."/>
        </authorList>
    </citation>
    <scope>NUCLEOTIDE SEQUENCE [LARGE SCALE GENOMIC DNA]</scope>
    <source>
        <strain evidence="11">Y27499</strain>
    </source>
</reference>
<evidence type="ECO:0000256" key="9">
    <source>
        <dbReference type="SAM" id="MobiDB-lite"/>
    </source>
</evidence>
<dbReference type="InterPro" id="IPR005579">
    <property type="entry name" value="Cgr1-like"/>
</dbReference>
<feature type="region of interest" description="Disordered" evidence="9">
    <location>
        <begin position="1"/>
        <end position="42"/>
    </location>
</feature>
<evidence type="ECO:0000256" key="5">
    <source>
        <dbReference type="ARBA" id="ARBA00022552"/>
    </source>
</evidence>
<feature type="compositionally biased region" description="Basic residues" evidence="9">
    <location>
        <begin position="108"/>
        <end position="124"/>
    </location>
</feature>
<evidence type="ECO:0000256" key="1">
    <source>
        <dbReference type="ARBA" id="ARBA00004090"/>
    </source>
</evidence>
<gene>
    <name evidence="10" type="ORF">RI543_002400</name>
</gene>
<dbReference type="EMBL" id="JAWIZZ010000045">
    <property type="protein sequence ID" value="KAK5779862.1"/>
    <property type="molecule type" value="Genomic_DNA"/>
</dbReference>
<keyword evidence="4 8" id="KW-0690">Ribosome biogenesis</keyword>
<evidence type="ECO:0000313" key="10">
    <source>
        <dbReference type="EMBL" id="KAK5779862.1"/>
    </source>
</evidence>
<dbReference type="Proteomes" id="UP001306508">
    <property type="component" value="Unassembled WGS sequence"/>
</dbReference>
<comment type="similarity">
    <text evidence="3 8">Belongs to the CGR1 family.</text>
</comment>
<sequence>MSEETMNKNAENSNNNQVKETKIKGPNVSGRPWKAEKEPFRPKGRVVKNKTLTSWELKKQKRLEDLQFKERLKELKNEKETLRQNRINLLRERREKKAERERYEKMAARMHAKKVERLRRREKRNKALKER</sequence>